<dbReference type="GO" id="GO:0000712">
    <property type="term" value="P:resolution of meiotic recombination intermediates"/>
    <property type="evidence" value="ECO:0007669"/>
    <property type="project" value="TreeGrafter"/>
</dbReference>
<keyword evidence="11 14" id="KW-0234">DNA repair</keyword>
<evidence type="ECO:0000256" key="4">
    <source>
        <dbReference type="ARBA" id="ARBA00022722"/>
    </source>
</evidence>
<comment type="subunit">
    <text evidence="14">Interacts with EME1.</text>
</comment>
<comment type="subcellular location">
    <subcellularLocation>
        <location evidence="2 14">Nucleus</location>
    </subcellularLocation>
</comment>
<dbReference type="SMART" id="SM00891">
    <property type="entry name" value="ERCC4"/>
    <property type="match status" value="1"/>
</dbReference>
<keyword evidence="9 14" id="KW-0460">Magnesium</keyword>
<dbReference type="Gene3D" id="3.40.50.10130">
    <property type="match status" value="1"/>
</dbReference>
<evidence type="ECO:0000256" key="10">
    <source>
        <dbReference type="ARBA" id="ARBA00023172"/>
    </source>
</evidence>
<keyword evidence="12 14" id="KW-0539">Nucleus</keyword>
<keyword evidence="10 14" id="KW-0233">DNA recombination</keyword>
<sequence>MHLARTSRLGSLSARSVVVARRPFPLSFPKLVSIRPTRSESTSLPIACSHPIQRSFSTRPPPSVPQLITWPAGSYEIALLVDTRETIAESGMAAFENLQATELNVEKRSLVLGDMLWVAKRTDAKSSSPEDNDEVVLGFVVERKRMDDVVNSTLDGRFRDQKARLRQSGMEHVSYLMEEFESAYDEQRWSTQITSTMTSLQALDKTILKRTMNPDDTLDSLRVLDQTVRSFFENKPLNIIPDSAVTRQTYESLRSNLTTSNPHETYLTTYSTYNKLNKRSRSDLTPPELLSRMLRSIDGISAPKADAIVEVHPTLQLLWKAFEQAEQVEKQDIAASAIAKSQPNPTPSPKSKSKSKSIGSEKKAESVTKTPKKRPAKIRYAKHMLVATVKGVGRRKIGDILSEKVYDLFKSMRYNA</sequence>
<keyword evidence="13" id="KW-0469">Meiosis</keyword>
<evidence type="ECO:0000256" key="11">
    <source>
        <dbReference type="ARBA" id="ARBA00023204"/>
    </source>
</evidence>
<dbReference type="InterPro" id="IPR033309">
    <property type="entry name" value="Mus81"/>
</dbReference>
<feature type="domain" description="ERCC4" evidence="16">
    <location>
        <begin position="78"/>
        <end position="181"/>
    </location>
</feature>
<comment type="function">
    <text evidence="14">Interacts with EME1 to form a DNA structure-specific endonuclease with substrate preference for branched DNA structures with a 5'-end at the branch nick. Typical substrates include 3'-flap structures, D-loops, replication forks and nicked Holliday junctions. May be required in mitosis for the processing of stalled or collapsed replication fork intermediates. May be required in meiosis for the repair of meiosis-specific double strand breaks subsequent to single-end invasion (SEI).</text>
</comment>
<dbReference type="InterPro" id="IPR047416">
    <property type="entry name" value="XPF_nuclease_Mus81"/>
</dbReference>
<reference evidence="17" key="1">
    <citation type="submission" date="2014-08" db="EMBL/GenBank/DDBJ databases">
        <authorList>
            <person name="Sharma Rahul"/>
            <person name="Thines Marco"/>
        </authorList>
    </citation>
    <scope>NUCLEOTIDE SEQUENCE</scope>
</reference>
<evidence type="ECO:0000256" key="2">
    <source>
        <dbReference type="ARBA" id="ARBA00004123"/>
    </source>
</evidence>
<keyword evidence="4 14" id="KW-0540">Nuclease</keyword>
<dbReference type="GO" id="GO:0006308">
    <property type="term" value="P:DNA catabolic process"/>
    <property type="evidence" value="ECO:0007669"/>
    <property type="project" value="UniProtKB-UniRule"/>
</dbReference>
<dbReference type="GO" id="GO:0031573">
    <property type="term" value="P:mitotic intra-S DNA damage checkpoint signaling"/>
    <property type="evidence" value="ECO:0007669"/>
    <property type="project" value="TreeGrafter"/>
</dbReference>
<protein>
    <recommendedName>
        <fullName evidence="14">Crossover junction endonuclease MUS81</fullName>
        <ecNumber evidence="14">3.1.22.-</ecNumber>
    </recommendedName>
</protein>
<keyword evidence="8 14" id="KW-0378">Hydrolase</keyword>
<evidence type="ECO:0000256" key="15">
    <source>
        <dbReference type="SAM" id="MobiDB-lite"/>
    </source>
</evidence>
<name>A0A0F7SL44_PHARH</name>
<dbReference type="CDD" id="cd20074">
    <property type="entry name" value="XPF_nuclease_Mus81"/>
    <property type="match status" value="1"/>
</dbReference>
<evidence type="ECO:0000256" key="14">
    <source>
        <dbReference type="RuleBase" id="RU369042"/>
    </source>
</evidence>
<dbReference type="EC" id="3.1.22.-" evidence="14"/>
<dbReference type="AlphaFoldDB" id="A0A0F7SL44"/>
<comment type="cofactor">
    <cofactor evidence="1 14">
        <name>Mg(2+)</name>
        <dbReference type="ChEBI" id="CHEBI:18420"/>
    </cofactor>
</comment>
<evidence type="ECO:0000256" key="3">
    <source>
        <dbReference type="ARBA" id="ARBA00010015"/>
    </source>
</evidence>
<evidence type="ECO:0000259" key="16">
    <source>
        <dbReference type="SMART" id="SM00891"/>
    </source>
</evidence>
<dbReference type="GO" id="GO:0046872">
    <property type="term" value="F:metal ion binding"/>
    <property type="evidence" value="ECO:0007669"/>
    <property type="project" value="UniProtKB-UniRule"/>
</dbReference>
<proteinExistence type="inferred from homology"/>
<evidence type="ECO:0000256" key="6">
    <source>
        <dbReference type="ARBA" id="ARBA00022759"/>
    </source>
</evidence>
<dbReference type="Gene3D" id="1.10.150.670">
    <property type="entry name" value="Crossover junction endonuclease EME1, DNA-binding domain"/>
    <property type="match status" value="1"/>
</dbReference>
<evidence type="ECO:0000256" key="13">
    <source>
        <dbReference type="ARBA" id="ARBA00023254"/>
    </source>
</evidence>
<keyword evidence="6 14" id="KW-0255">Endonuclease</keyword>
<dbReference type="InterPro" id="IPR006166">
    <property type="entry name" value="ERCC4_domain"/>
</dbReference>
<organism evidence="17">
    <name type="scientific">Phaffia rhodozyma</name>
    <name type="common">Yeast</name>
    <name type="synonym">Xanthophyllomyces dendrorhous</name>
    <dbReference type="NCBI Taxonomy" id="264483"/>
    <lineage>
        <taxon>Eukaryota</taxon>
        <taxon>Fungi</taxon>
        <taxon>Dikarya</taxon>
        <taxon>Basidiomycota</taxon>
        <taxon>Agaricomycotina</taxon>
        <taxon>Tremellomycetes</taxon>
        <taxon>Cystofilobasidiales</taxon>
        <taxon>Mrakiaceae</taxon>
        <taxon>Phaffia</taxon>
    </lineage>
</organism>
<comment type="similarity">
    <text evidence="3 14">Belongs to the XPF family.</text>
</comment>
<evidence type="ECO:0000256" key="5">
    <source>
        <dbReference type="ARBA" id="ARBA00022723"/>
    </source>
</evidence>
<dbReference type="GO" id="GO:0005634">
    <property type="term" value="C:nucleus"/>
    <property type="evidence" value="ECO:0007669"/>
    <property type="project" value="UniProtKB-SubCell"/>
</dbReference>
<keyword evidence="7 14" id="KW-0227">DNA damage</keyword>
<dbReference type="InterPro" id="IPR042530">
    <property type="entry name" value="EME1/EME2_C"/>
</dbReference>
<dbReference type="GO" id="GO:0000727">
    <property type="term" value="P:double-strand break repair via break-induced replication"/>
    <property type="evidence" value="ECO:0007669"/>
    <property type="project" value="UniProtKB-UniRule"/>
</dbReference>
<dbReference type="EMBL" id="LN483124">
    <property type="protein sequence ID" value="CED82166.1"/>
    <property type="molecule type" value="Genomic_DNA"/>
</dbReference>
<evidence type="ECO:0000313" key="17">
    <source>
        <dbReference type="EMBL" id="CED82166.1"/>
    </source>
</evidence>
<feature type="region of interest" description="Disordered" evidence="15">
    <location>
        <begin position="337"/>
        <end position="375"/>
    </location>
</feature>
<evidence type="ECO:0000256" key="9">
    <source>
        <dbReference type="ARBA" id="ARBA00022842"/>
    </source>
</evidence>
<evidence type="ECO:0000256" key="12">
    <source>
        <dbReference type="ARBA" id="ARBA00023242"/>
    </source>
</evidence>
<evidence type="ECO:0000256" key="1">
    <source>
        <dbReference type="ARBA" id="ARBA00001946"/>
    </source>
</evidence>
<dbReference type="PANTHER" id="PTHR13451">
    <property type="entry name" value="CLASS II CROSSOVER JUNCTION ENDONUCLEASE MUS81"/>
    <property type="match status" value="1"/>
</dbReference>
<evidence type="ECO:0000256" key="7">
    <source>
        <dbReference type="ARBA" id="ARBA00022763"/>
    </source>
</evidence>
<dbReference type="Pfam" id="PF02732">
    <property type="entry name" value="ERCC4"/>
    <property type="match status" value="1"/>
</dbReference>
<dbReference type="PANTHER" id="PTHR13451:SF0">
    <property type="entry name" value="CROSSOVER JUNCTION ENDONUCLEASE MUS81"/>
    <property type="match status" value="1"/>
</dbReference>
<dbReference type="GO" id="GO:0048257">
    <property type="term" value="F:3'-flap endonuclease activity"/>
    <property type="evidence" value="ECO:0007669"/>
    <property type="project" value="TreeGrafter"/>
</dbReference>
<evidence type="ECO:0000256" key="8">
    <source>
        <dbReference type="ARBA" id="ARBA00022801"/>
    </source>
</evidence>
<accession>A0A0F7SL44</accession>
<dbReference type="GO" id="GO:0048476">
    <property type="term" value="C:Holliday junction resolvase complex"/>
    <property type="evidence" value="ECO:0007669"/>
    <property type="project" value="UniProtKB-UniRule"/>
</dbReference>
<dbReference type="GO" id="GO:0003677">
    <property type="term" value="F:DNA binding"/>
    <property type="evidence" value="ECO:0007669"/>
    <property type="project" value="UniProtKB-UniRule"/>
</dbReference>
<dbReference type="GO" id="GO:0008821">
    <property type="term" value="F:crossover junction DNA endonuclease activity"/>
    <property type="evidence" value="ECO:0007669"/>
    <property type="project" value="UniProtKB-UniRule"/>
</dbReference>
<dbReference type="SUPFAM" id="SSF52980">
    <property type="entry name" value="Restriction endonuclease-like"/>
    <property type="match status" value="1"/>
</dbReference>
<dbReference type="InterPro" id="IPR011335">
    <property type="entry name" value="Restrct_endonuc-II-like"/>
</dbReference>
<keyword evidence="5 14" id="KW-0479">Metal-binding</keyword>